<reference evidence="2" key="1">
    <citation type="submission" date="2022-03" db="EMBL/GenBank/DDBJ databases">
        <authorList>
            <person name="Sayadi A."/>
        </authorList>
    </citation>
    <scope>NUCLEOTIDE SEQUENCE</scope>
</reference>
<dbReference type="AlphaFoldDB" id="A0A9P0NTR6"/>
<dbReference type="EMBL" id="CAKOFQ010006678">
    <property type="protein sequence ID" value="CAH1958659.1"/>
    <property type="molecule type" value="Genomic_DNA"/>
</dbReference>
<feature type="compositionally biased region" description="Low complexity" evidence="1">
    <location>
        <begin position="98"/>
        <end position="107"/>
    </location>
</feature>
<evidence type="ECO:0000256" key="1">
    <source>
        <dbReference type="SAM" id="MobiDB-lite"/>
    </source>
</evidence>
<dbReference type="Proteomes" id="UP001152888">
    <property type="component" value="Unassembled WGS sequence"/>
</dbReference>
<evidence type="ECO:0000313" key="3">
    <source>
        <dbReference type="Proteomes" id="UP001152888"/>
    </source>
</evidence>
<organism evidence="2 3">
    <name type="scientific">Acanthoscelides obtectus</name>
    <name type="common">Bean weevil</name>
    <name type="synonym">Bruchus obtectus</name>
    <dbReference type="NCBI Taxonomy" id="200917"/>
    <lineage>
        <taxon>Eukaryota</taxon>
        <taxon>Metazoa</taxon>
        <taxon>Ecdysozoa</taxon>
        <taxon>Arthropoda</taxon>
        <taxon>Hexapoda</taxon>
        <taxon>Insecta</taxon>
        <taxon>Pterygota</taxon>
        <taxon>Neoptera</taxon>
        <taxon>Endopterygota</taxon>
        <taxon>Coleoptera</taxon>
        <taxon>Polyphaga</taxon>
        <taxon>Cucujiformia</taxon>
        <taxon>Chrysomeloidea</taxon>
        <taxon>Chrysomelidae</taxon>
        <taxon>Bruchinae</taxon>
        <taxon>Bruchini</taxon>
        <taxon>Acanthoscelides</taxon>
    </lineage>
</organism>
<gene>
    <name evidence="2" type="ORF">ACAOBT_LOCUS2762</name>
</gene>
<name>A0A9P0NTR6_ACAOB</name>
<evidence type="ECO:0000313" key="2">
    <source>
        <dbReference type="EMBL" id="CAH1958659.1"/>
    </source>
</evidence>
<comment type="caution">
    <text evidence="2">The sequence shown here is derived from an EMBL/GenBank/DDBJ whole genome shotgun (WGS) entry which is preliminary data.</text>
</comment>
<sequence>MVGAEAVPGVGAGPVGAAEEESPVREAEQALLQLPRCPQLPRRRRRQEASRGLMTEPIGIIVVVRVSQIQGIVRRRQIIVTGVVQIKVQKRPRPSPGRAVAAQAAARRPPRRRRRRPAAPVQPSCRPPPPPR</sequence>
<proteinExistence type="predicted"/>
<feature type="compositionally biased region" description="Basic residues" evidence="1">
    <location>
        <begin position="108"/>
        <end position="117"/>
    </location>
</feature>
<feature type="region of interest" description="Disordered" evidence="1">
    <location>
        <begin position="1"/>
        <end position="52"/>
    </location>
</feature>
<feature type="region of interest" description="Disordered" evidence="1">
    <location>
        <begin position="88"/>
        <end position="132"/>
    </location>
</feature>
<dbReference type="OrthoDB" id="6407164at2759"/>
<accession>A0A9P0NTR6</accession>
<protein>
    <submittedName>
        <fullName evidence="2">Uncharacterized protein</fullName>
    </submittedName>
</protein>
<feature type="compositionally biased region" description="Low complexity" evidence="1">
    <location>
        <begin position="31"/>
        <end position="40"/>
    </location>
</feature>
<keyword evidence="3" id="KW-1185">Reference proteome</keyword>